<dbReference type="EMBL" id="RCMG01000426">
    <property type="protein sequence ID" value="KAG2854445.1"/>
    <property type="molecule type" value="Genomic_DNA"/>
</dbReference>
<evidence type="ECO:0000313" key="6">
    <source>
        <dbReference type="EMBL" id="RAW30733.1"/>
    </source>
</evidence>
<sequence length="56" mass="6163">MEAATAPKDTPEDEVLQHAELFAVDALIAADTTGGKKRCMHYTFKKKREVLQATEG</sequence>
<dbReference type="EMBL" id="RCMV01000383">
    <property type="protein sequence ID" value="KAG3218091.1"/>
    <property type="molecule type" value="Genomic_DNA"/>
</dbReference>
<dbReference type="EMBL" id="RCMI01000401">
    <property type="protein sequence ID" value="KAG2912844.1"/>
    <property type="molecule type" value="Genomic_DNA"/>
</dbReference>
<dbReference type="Proteomes" id="UP000735874">
    <property type="component" value="Unassembled WGS sequence"/>
</dbReference>
<dbReference type="AlphaFoldDB" id="A0A329S1B5"/>
<reference evidence="6 7" key="1">
    <citation type="submission" date="2018-01" db="EMBL/GenBank/DDBJ databases">
        <title>Draft genome of the strawberry crown rot pathogen Phytophthora cactorum.</title>
        <authorList>
            <person name="Armitage A.D."/>
            <person name="Lysoe E."/>
            <person name="Nellist C.F."/>
            <person name="Harrison R.J."/>
            <person name="Brurberg M.B."/>
        </authorList>
    </citation>
    <scope>NUCLEOTIDE SEQUENCE [LARGE SCALE GENOMIC DNA]</scope>
    <source>
        <strain evidence="6 7">10300</strain>
    </source>
</reference>
<dbReference type="VEuPathDB" id="FungiDB:PC110_g12913"/>
<dbReference type="Proteomes" id="UP000697107">
    <property type="component" value="Unassembled WGS sequence"/>
</dbReference>
<dbReference type="Proteomes" id="UP000251314">
    <property type="component" value="Unassembled WGS sequence"/>
</dbReference>
<dbReference type="EMBL" id="RCML01000424">
    <property type="protein sequence ID" value="KAG2977489.1"/>
    <property type="molecule type" value="Genomic_DNA"/>
</dbReference>
<evidence type="ECO:0000313" key="3">
    <source>
        <dbReference type="EMBL" id="KAG2935764.1"/>
    </source>
</evidence>
<comment type="caution">
    <text evidence="6">The sequence shown here is derived from an EMBL/GenBank/DDBJ whole genome shotgun (WGS) entry which is preliminary data.</text>
</comment>
<evidence type="ECO:0000313" key="5">
    <source>
        <dbReference type="EMBL" id="KAG3218091.1"/>
    </source>
</evidence>
<dbReference type="EMBL" id="MJFZ01000356">
    <property type="protein sequence ID" value="RAW30733.1"/>
    <property type="molecule type" value="Genomic_DNA"/>
</dbReference>
<gene>
    <name evidence="6" type="ORF">PC110_g12913</name>
    <name evidence="1" type="ORF">PC113_g13298</name>
    <name evidence="2" type="ORF">PC115_g12199</name>
    <name evidence="3" type="ORF">PC117_g12320</name>
    <name evidence="4" type="ORF">PC118_g12851</name>
    <name evidence="5" type="ORF">PC129_g11094</name>
</gene>
<name>A0A329S1B5_9STRA</name>
<keyword evidence="7" id="KW-1185">Reference proteome</keyword>
<dbReference type="Proteomes" id="UP000736787">
    <property type="component" value="Unassembled WGS sequence"/>
</dbReference>
<dbReference type="Proteomes" id="UP000774804">
    <property type="component" value="Unassembled WGS sequence"/>
</dbReference>
<evidence type="ECO:0000313" key="1">
    <source>
        <dbReference type="EMBL" id="KAG2854445.1"/>
    </source>
</evidence>
<protein>
    <submittedName>
        <fullName evidence="6">Uncharacterized protein</fullName>
    </submittedName>
</protein>
<proteinExistence type="predicted"/>
<dbReference type="Proteomes" id="UP000760860">
    <property type="component" value="Unassembled WGS sequence"/>
</dbReference>
<evidence type="ECO:0000313" key="2">
    <source>
        <dbReference type="EMBL" id="KAG2912844.1"/>
    </source>
</evidence>
<reference evidence="1" key="2">
    <citation type="submission" date="2018-10" db="EMBL/GenBank/DDBJ databases">
        <title>Effector identification in a new, highly contiguous assembly of the strawberry crown rot pathogen Phytophthora cactorum.</title>
        <authorList>
            <person name="Armitage A.D."/>
            <person name="Nellist C.F."/>
            <person name="Bates H."/>
            <person name="Vickerstaff R.J."/>
            <person name="Harrison R.J."/>
        </authorList>
    </citation>
    <scope>NUCLEOTIDE SEQUENCE</scope>
    <source>
        <strain evidence="1">15-7</strain>
        <strain evidence="2">4032</strain>
        <strain evidence="3">4040</strain>
        <strain evidence="4">P415</strain>
        <strain evidence="5">P421</strain>
    </source>
</reference>
<evidence type="ECO:0000313" key="7">
    <source>
        <dbReference type="Proteomes" id="UP000251314"/>
    </source>
</evidence>
<dbReference type="EMBL" id="RCMK01000336">
    <property type="protein sequence ID" value="KAG2935764.1"/>
    <property type="molecule type" value="Genomic_DNA"/>
</dbReference>
<organism evidence="6 7">
    <name type="scientific">Phytophthora cactorum</name>
    <dbReference type="NCBI Taxonomy" id="29920"/>
    <lineage>
        <taxon>Eukaryota</taxon>
        <taxon>Sar</taxon>
        <taxon>Stramenopiles</taxon>
        <taxon>Oomycota</taxon>
        <taxon>Peronosporomycetes</taxon>
        <taxon>Peronosporales</taxon>
        <taxon>Peronosporaceae</taxon>
        <taxon>Phytophthora</taxon>
    </lineage>
</organism>
<evidence type="ECO:0000313" key="4">
    <source>
        <dbReference type="EMBL" id="KAG2977489.1"/>
    </source>
</evidence>
<accession>A0A329S1B5</accession>